<dbReference type="EC" id="2.7.13.3" evidence="2"/>
<dbReference type="InterPro" id="IPR005467">
    <property type="entry name" value="His_kinase_dom"/>
</dbReference>
<proteinExistence type="predicted"/>
<evidence type="ECO:0000256" key="4">
    <source>
        <dbReference type="ARBA" id="ARBA00022679"/>
    </source>
</evidence>
<dbReference type="GO" id="GO:0006355">
    <property type="term" value="P:regulation of DNA-templated transcription"/>
    <property type="evidence" value="ECO:0007669"/>
    <property type="project" value="InterPro"/>
</dbReference>
<keyword evidence="8" id="KW-0902">Two-component regulatory system</keyword>
<keyword evidence="4" id="KW-0808">Transferase</keyword>
<dbReference type="Pfam" id="PF02518">
    <property type="entry name" value="HATPase_c"/>
    <property type="match status" value="1"/>
</dbReference>
<dbReference type="InterPro" id="IPR035965">
    <property type="entry name" value="PAS-like_dom_sf"/>
</dbReference>
<name>A0A2N6K762_FISMU</name>
<dbReference type="Proteomes" id="UP000235036">
    <property type="component" value="Unassembled WGS sequence"/>
</dbReference>
<gene>
    <name evidence="12" type="ORF">CEN44_04670</name>
</gene>
<dbReference type="InterPro" id="IPR004358">
    <property type="entry name" value="Sig_transdc_His_kin-like_C"/>
</dbReference>
<dbReference type="NCBIfam" id="TIGR00229">
    <property type="entry name" value="sensory_box"/>
    <property type="match status" value="1"/>
</dbReference>
<comment type="caution">
    <text evidence="12">The sequence shown here is derived from an EMBL/GenBank/DDBJ whole genome shotgun (WGS) entry which is preliminary data.</text>
</comment>
<evidence type="ECO:0000259" key="11">
    <source>
        <dbReference type="PROSITE" id="PS50112"/>
    </source>
</evidence>
<evidence type="ECO:0000259" key="10">
    <source>
        <dbReference type="PROSITE" id="PS50109"/>
    </source>
</evidence>
<evidence type="ECO:0000313" key="13">
    <source>
        <dbReference type="Proteomes" id="UP000235036"/>
    </source>
</evidence>
<dbReference type="Gene3D" id="3.30.450.20">
    <property type="entry name" value="PAS domain"/>
    <property type="match status" value="1"/>
</dbReference>
<keyword evidence="3" id="KW-0597">Phosphoprotein</keyword>
<evidence type="ECO:0000256" key="8">
    <source>
        <dbReference type="ARBA" id="ARBA00023012"/>
    </source>
</evidence>
<keyword evidence="13" id="KW-1185">Reference proteome</keyword>
<dbReference type="EMBL" id="NRQW01000091">
    <property type="protein sequence ID" value="PLZ92987.1"/>
    <property type="molecule type" value="Genomic_DNA"/>
</dbReference>
<comment type="catalytic activity">
    <reaction evidence="1">
        <text>ATP + protein L-histidine = ADP + protein N-phospho-L-histidine.</text>
        <dbReference type="EC" id="2.7.13.3"/>
    </reaction>
</comment>
<dbReference type="SMART" id="SM00091">
    <property type="entry name" value="PAS"/>
    <property type="match status" value="1"/>
</dbReference>
<dbReference type="PROSITE" id="PS50109">
    <property type="entry name" value="HIS_KIN"/>
    <property type="match status" value="1"/>
</dbReference>
<keyword evidence="7" id="KW-0067">ATP-binding</keyword>
<dbReference type="InterPro" id="IPR003594">
    <property type="entry name" value="HATPase_dom"/>
</dbReference>
<keyword evidence="5" id="KW-0547">Nucleotide-binding</keyword>
<organism evidence="12 13">
    <name type="scientific">Fischerella muscicola CCMEE 5323</name>
    <dbReference type="NCBI Taxonomy" id="2019572"/>
    <lineage>
        <taxon>Bacteria</taxon>
        <taxon>Bacillati</taxon>
        <taxon>Cyanobacteriota</taxon>
        <taxon>Cyanophyceae</taxon>
        <taxon>Nostocales</taxon>
        <taxon>Hapalosiphonaceae</taxon>
        <taxon>Fischerella</taxon>
    </lineage>
</organism>
<dbReference type="InterPro" id="IPR003661">
    <property type="entry name" value="HisK_dim/P_dom"/>
</dbReference>
<protein>
    <recommendedName>
        <fullName evidence="2">histidine kinase</fullName>
        <ecNumber evidence="2">2.7.13.3</ecNumber>
    </recommendedName>
</protein>
<dbReference type="InterPro" id="IPR036890">
    <property type="entry name" value="HATPase_C_sf"/>
</dbReference>
<dbReference type="AlphaFoldDB" id="A0A2N6K762"/>
<dbReference type="InterPro" id="IPR013767">
    <property type="entry name" value="PAS_fold"/>
</dbReference>
<evidence type="ECO:0000256" key="3">
    <source>
        <dbReference type="ARBA" id="ARBA00022553"/>
    </source>
</evidence>
<reference evidence="12 13" key="1">
    <citation type="submission" date="2017-08" db="EMBL/GenBank/DDBJ databases">
        <title>Genomes of Fischerella (Mastigocladus) sp. strains.</title>
        <authorList>
            <person name="Miller S.R."/>
        </authorList>
    </citation>
    <scope>NUCLEOTIDE SEQUENCE [LARGE SCALE GENOMIC DNA]</scope>
    <source>
        <strain evidence="12 13">CCMEE 5323</strain>
    </source>
</reference>
<dbReference type="InterPro" id="IPR036097">
    <property type="entry name" value="HisK_dim/P_sf"/>
</dbReference>
<feature type="domain" description="PAS" evidence="11">
    <location>
        <begin position="26"/>
        <end position="83"/>
    </location>
</feature>
<dbReference type="PRINTS" id="PR00344">
    <property type="entry name" value="BCTRLSENSOR"/>
</dbReference>
<dbReference type="InterPro" id="IPR000014">
    <property type="entry name" value="PAS"/>
</dbReference>
<evidence type="ECO:0000256" key="7">
    <source>
        <dbReference type="ARBA" id="ARBA00022840"/>
    </source>
</evidence>
<dbReference type="Pfam" id="PF00989">
    <property type="entry name" value="PAS"/>
    <property type="match status" value="1"/>
</dbReference>
<dbReference type="SMART" id="SM00387">
    <property type="entry name" value="HATPase_c"/>
    <property type="match status" value="1"/>
</dbReference>
<dbReference type="PROSITE" id="PS50112">
    <property type="entry name" value="PAS"/>
    <property type="match status" value="1"/>
</dbReference>
<dbReference type="SUPFAM" id="SSF47384">
    <property type="entry name" value="Homodimeric domain of signal transducing histidine kinase"/>
    <property type="match status" value="1"/>
</dbReference>
<dbReference type="GO" id="GO:0000155">
    <property type="term" value="F:phosphorelay sensor kinase activity"/>
    <property type="evidence" value="ECO:0007669"/>
    <property type="project" value="InterPro"/>
</dbReference>
<dbReference type="Gene3D" id="3.30.565.10">
    <property type="entry name" value="Histidine kinase-like ATPase, C-terminal domain"/>
    <property type="match status" value="1"/>
</dbReference>
<feature type="coiled-coil region" evidence="9">
    <location>
        <begin position="137"/>
        <end position="206"/>
    </location>
</feature>
<evidence type="ECO:0000313" key="12">
    <source>
        <dbReference type="EMBL" id="PLZ92987.1"/>
    </source>
</evidence>
<dbReference type="SUPFAM" id="SSF55874">
    <property type="entry name" value="ATPase domain of HSP90 chaperone/DNA topoisomerase II/histidine kinase"/>
    <property type="match status" value="1"/>
</dbReference>
<dbReference type="Gene3D" id="1.10.287.130">
    <property type="match status" value="1"/>
</dbReference>
<dbReference type="PANTHER" id="PTHR43065:SF50">
    <property type="entry name" value="HISTIDINE KINASE"/>
    <property type="match status" value="1"/>
</dbReference>
<accession>A0A2N6K762</accession>
<keyword evidence="9" id="KW-0175">Coiled coil</keyword>
<evidence type="ECO:0000256" key="6">
    <source>
        <dbReference type="ARBA" id="ARBA00022777"/>
    </source>
</evidence>
<sequence length="487" mass="55900">MKPEFLVDNELHTQIQYRLIEQISESERRYRELVENLREIVFKCDKAGNITLLNKAWTLTLGYSASECLNRPIDDYLHAEDRELWLNFLTQIDTKQDLACWELRFHHKNTEIIWLELAARSEDPGEICGSLTNITDRKRAQAALKEANEALQMRIEQLRVENRERKQTEATLLQSREQLKQQKQQLEATLKELKQTQAKLIHAEKMSGLGMLVAGIAHEINNPINFIYGNIIHANEYVKDLLDLIYLYQQHYSTPVEEIQKNIKKIDLNFLLADLPQIMSSMQMGAERISEIVLSLRNFSRLDEAEIKPVDIHEGIDSTLMILQSRLNGINHIPIQVIKEYSKLPRVECYAGQLNQVFMNLLSNAIDAVLYYCASELINGEIQHQVMYEVDKEQSSFTPTIKIHTEVIADEHVAVRIIDNGIGMTEEIRKQIFDPFFTTKPVGKGTGLGLSISYQIVVEKHGGMLECSSELGKGTEFLIKLPVSLSH</sequence>
<feature type="domain" description="Histidine kinase" evidence="10">
    <location>
        <begin position="215"/>
        <end position="485"/>
    </location>
</feature>
<evidence type="ECO:0000256" key="9">
    <source>
        <dbReference type="SAM" id="Coils"/>
    </source>
</evidence>
<evidence type="ECO:0000256" key="1">
    <source>
        <dbReference type="ARBA" id="ARBA00000085"/>
    </source>
</evidence>
<dbReference type="GO" id="GO:0005524">
    <property type="term" value="F:ATP binding"/>
    <property type="evidence" value="ECO:0007669"/>
    <property type="project" value="UniProtKB-KW"/>
</dbReference>
<keyword evidence="6 12" id="KW-0418">Kinase</keyword>
<dbReference type="CDD" id="cd00082">
    <property type="entry name" value="HisKA"/>
    <property type="match status" value="1"/>
</dbReference>
<dbReference type="SUPFAM" id="SSF55785">
    <property type="entry name" value="PYP-like sensor domain (PAS domain)"/>
    <property type="match status" value="1"/>
</dbReference>
<dbReference type="PANTHER" id="PTHR43065">
    <property type="entry name" value="SENSOR HISTIDINE KINASE"/>
    <property type="match status" value="1"/>
</dbReference>
<dbReference type="CDD" id="cd00130">
    <property type="entry name" value="PAS"/>
    <property type="match status" value="1"/>
</dbReference>
<evidence type="ECO:0000256" key="5">
    <source>
        <dbReference type="ARBA" id="ARBA00022741"/>
    </source>
</evidence>
<evidence type="ECO:0000256" key="2">
    <source>
        <dbReference type="ARBA" id="ARBA00012438"/>
    </source>
</evidence>
<dbReference type="RefSeq" id="WP_102204913.1">
    <property type="nucleotide sequence ID" value="NZ_CAWNVR010000068.1"/>
</dbReference>